<evidence type="ECO:0000256" key="1">
    <source>
        <dbReference type="SAM" id="MobiDB-lite"/>
    </source>
</evidence>
<feature type="chain" id="PRO_5045224977" description="SLH domain-containing protein" evidence="2">
    <location>
        <begin position="24"/>
        <end position="672"/>
    </location>
</feature>
<keyword evidence="5" id="KW-1185">Reference proteome</keyword>
<evidence type="ECO:0000313" key="5">
    <source>
        <dbReference type="Proteomes" id="UP000658690"/>
    </source>
</evidence>
<keyword evidence="2" id="KW-0732">Signal</keyword>
<protein>
    <recommendedName>
        <fullName evidence="3">SLH domain-containing protein</fullName>
    </recommendedName>
</protein>
<dbReference type="PROSITE" id="PS51257">
    <property type="entry name" value="PROKAR_LIPOPROTEIN"/>
    <property type="match status" value="1"/>
</dbReference>
<sequence>MFTTKIKGCLILLMLVMGAAALAGCVSNAPSITFRIEKGNMTVQDSVYARYADGTVTQAVYQGTAPNQTHDDYLMNNASNKTIVSGFVTNGTVSWVPDNIQNDFCRCYVIYTHNTAKLYNDWGKPTIPAVSAEIQSVSANAANAQHVDVTFAVYGAQHQFVDGLTEIFAHTNNPDVKFEINNSPSIAYESGYSKSASGGLVTFTLAPDPLNTSASPLEIANLDSFQISLKSGFKDIPINHEPTAISVSDKTISTGKGLTLHGNDLASDTDVGDQLRIDSASAQTPGIVNLTVSNGQLSIMPQSAGSTTITAYVYDTYSASARVTFNVIVEASAISRPNSSSDTGGGPVTSEQAADQAEAQADISSTISAEVELKNQIRVTIPAGAVSAKGTIKVALVPENQAPAADGKQSLTATFELTSTTGRTFAKPVELTFTYDAEHANKGQRGAVYYFNEQQQRWIFIGGTQNSDGTVTAYVNHFAKFAVFVYEPKVFSDLEGHWAAPYTERLIGMKVISGYPDHTFRPEEKVTRAQFAKMFVDALGLPMSDSAITFADDSNIPVWAKSAVVAAVKAGYIHGYEENGAKLFKPDQTITRAEMAVLIAKALQTDVALTNSKTIRFKDETDIPGWAKPSVTAAALAGILNGFEDGTFRSSNVATRAEAVAMIYKLLEAMHI</sequence>
<dbReference type="InterPro" id="IPR001119">
    <property type="entry name" value="SLH_dom"/>
</dbReference>
<proteinExistence type="predicted"/>
<feature type="domain" description="SLH" evidence="3">
    <location>
        <begin position="486"/>
        <end position="546"/>
    </location>
</feature>
<evidence type="ECO:0000259" key="3">
    <source>
        <dbReference type="PROSITE" id="PS51272"/>
    </source>
</evidence>
<dbReference type="EMBL" id="WHOC01000030">
    <property type="protein sequence ID" value="NOU85549.1"/>
    <property type="molecule type" value="Genomic_DNA"/>
</dbReference>
<comment type="caution">
    <text evidence="4">The sequence shown here is derived from an EMBL/GenBank/DDBJ whole genome shotgun (WGS) entry which is preliminary data.</text>
</comment>
<dbReference type="PROSITE" id="PS51272">
    <property type="entry name" value="SLH"/>
    <property type="match status" value="3"/>
</dbReference>
<dbReference type="Proteomes" id="UP000658690">
    <property type="component" value="Unassembled WGS sequence"/>
</dbReference>
<dbReference type="Gene3D" id="2.60.220.30">
    <property type="match status" value="1"/>
</dbReference>
<feature type="domain" description="SLH" evidence="3">
    <location>
        <begin position="547"/>
        <end position="613"/>
    </location>
</feature>
<dbReference type="Gene3D" id="2.60.40.10">
    <property type="entry name" value="Immunoglobulins"/>
    <property type="match status" value="1"/>
</dbReference>
<evidence type="ECO:0000256" key="2">
    <source>
        <dbReference type="SAM" id="SignalP"/>
    </source>
</evidence>
<reference evidence="4 5" key="1">
    <citation type="submission" date="2019-10" db="EMBL/GenBank/DDBJ databases">
        <title>Description of Paenibacillus choica sp. nov.</title>
        <authorList>
            <person name="Carlier A."/>
            <person name="Qi S."/>
        </authorList>
    </citation>
    <scope>NUCLEOTIDE SEQUENCE [LARGE SCALE GENOMIC DNA]</scope>
    <source>
        <strain evidence="4 5">LMG 31460</strain>
    </source>
</reference>
<dbReference type="InterPro" id="IPR013783">
    <property type="entry name" value="Ig-like_fold"/>
</dbReference>
<organism evidence="4 5">
    <name type="scientific">Paenibacillus germinis</name>
    <dbReference type="NCBI Taxonomy" id="2654979"/>
    <lineage>
        <taxon>Bacteria</taxon>
        <taxon>Bacillati</taxon>
        <taxon>Bacillota</taxon>
        <taxon>Bacilli</taxon>
        <taxon>Bacillales</taxon>
        <taxon>Paenibacillaceae</taxon>
        <taxon>Paenibacillus</taxon>
    </lineage>
</organism>
<accession>A0ABX1Z0H2</accession>
<dbReference type="RefSeq" id="WP_171688863.1">
    <property type="nucleotide sequence ID" value="NZ_WHOC01000030.1"/>
</dbReference>
<gene>
    <name evidence="4" type="ORF">GC102_07120</name>
</gene>
<name>A0ABX1Z0H2_9BACL</name>
<feature type="signal peptide" evidence="2">
    <location>
        <begin position="1"/>
        <end position="23"/>
    </location>
</feature>
<dbReference type="PANTHER" id="PTHR43308:SF5">
    <property type="entry name" value="S-LAYER PROTEIN _ PEPTIDOGLYCAN ENDO-BETA-N-ACETYLGLUCOSAMINIDASE"/>
    <property type="match status" value="1"/>
</dbReference>
<dbReference type="Pfam" id="PF00395">
    <property type="entry name" value="SLH"/>
    <property type="match status" value="3"/>
</dbReference>
<dbReference type="PANTHER" id="PTHR43308">
    <property type="entry name" value="OUTER MEMBRANE PROTEIN ALPHA-RELATED"/>
    <property type="match status" value="1"/>
</dbReference>
<dbReference type="InterPro" id="IPR051465">
    <property type="entry name" value="Cell_Envelope_Struct_Comp"/>
</dbReference>
<feature type="region of interest" description="Disordered" evidence="1">
    <location>
        <begin position="335"/>
        <end position="361"/>
    </location>
</feature>
<feature type="domain" description="SLH" evidence="3">
    <location>
        <begin position="614"/>
        <end position="672"/>
    </location>
</feature>
<feature type="compositionally biased region" description="Low complexity" evidence="1">
    <location>
        <begin position="351"/>
        <end position="361"/>
    </location>
</feature>
<evidence type="ECO:0000313" key="4">
    <source>
        <dbReference type="EMBL" id="NOU85549.1"/>
    </source>
</evidence>